<sequence>MTMIENLVWEAAKIMFPNSYIDPKRITKAKENLLESLMKNN</sequence>
<dbReference type="STRING" id="1001994.MY1_0104"/>
<keyword evidence="2" id="KW-1185">Reference proteome</keyword>
<evidence type="ECO:0000313" key="1">
    <source>
        <dbReference type="EMBL" id="EGP92891.1"/>
    </source>
</evidence>
<organism evidence="1 2">
    <name type="scientific">Nitrosarchaeum koreense MY1</name>
    <dbReference type="NCBI Taxonomy" id="1001994"/>
    <lineage>
        <taxon>Archaea</taxon>
        <taxon>Nitrososphaerota</taxon>
        <taxon>Nitrososphaeria</taxon>
        <taxon>Nitrosopumilales</taxon>
        <taxon>Nitrosopumilaceae</taxon>
        <taxon>Nitrosarchaeum</taxon>
    </lineage>
</organism>
<accession>F9CYB3</accession>
<protein>
    <submittedName>
        <fullName evidence="1">Uncharacterized protein</fullName>
    </submittedName>
</protein>
<evidence type="ECO:0000313" key="2">
    <source>
        <dbReference type="Proteomes" id="UP000004440"/>
    </source>
</evidence>
<name>F9CYB3_9ARCH</name>
<comment type="caution">
    <text evidence="1">The sequence shown here is derived from an EMBL/GenBank/DDBJ whole genome shotgun (WGS) entry which is preliminary data.</text>
</comment>
<dbReference type="EMBL" id="AFPU01000001">
    <property type="protein sequence ID" value="EGP92891.1"/>
    <property type="molecule type" value="Genomic_DNA"/>
</dbReference>
<reference evidence="1 2" key="1">
    <citation type="journal article" date="2011" name="J. Bacteriol.">
        <title>Genome Sequence of an Ammonia-Oxidizing Soil Archaeon, "Candidatus Nitrosoarchaeum koreensis" MY1.</title>
        <authorList>
            <person name="Kim B.K."/>
            <person name="Jung M.Y."/>
            <person name="Yu D.S."/>
            <person name="Park S.J."/>
            <person name="Oh T.K."/>
            <person name="Rhee S.K."/>
            <person name="Kim J.F."/>
        </authorList>
    </citation>
    <scope>NUCLEOTIDE SEQUENCE [LARGE SCALE GENOMIC DNA]</scope>
    <source>
        <strain evidence="1 2">MY1</strain>
    </source>
</reference>
<gene>
    <name evidence="1" type="ORF">MY1_0104</name>
</gene>
<dbReference type="Proteomes" id="UP000004440">
    <property type="component" value="Unassembled WGS sequence"/>
</dbReference>
<dbReference type="AlphaFoldDB" id="F9CYB3"/>
<proteinExistence type="predicted"/>